<dbReference type="AlphaFoldDB" id="A0ABD3GAC3"/>
<dbReference type="EMBL" id="JBJQOH010000008">
    <property type="protein sequence ID" value="KAL3676095.1"/>
    <property type="molecule type" value="Genomic_DNA"/>
</dbReference>
<name>A0ABD3GAC3_9MARC</name>
<evidence type="ECO:0000313" key="3">
    <source>
        <dbReference type="Proteomes" id="UP001633002"/>
    </source>
</evidence>
<sequence length="696" mass="77348">MQKKHIRKGDKSRKEDTVANAITVDSEKKMLLKENRISRPQQRQNRKWRLVPPKTSIVDGMREAAQLASNYMYEIGTHHQGSHHPGRFIQDLGQPLSYERLLDASLNLPQSEDWGSLNLPQKVSLMSHLHTNGVVPKHLLDVDPGLSMINKRSFLADAAEESRVKRLRKLGNLTALEETLGYQGSMPPSAYGSNHDNSPLLPTPPCRPLGSFDFSKKDLDLQYFHKSQTAPYSDSPPSPTPHTRGAMNAEMRLDSSAFPSMLKLDATSDGFYDAMNNHQIKRPVYLPLSQHHLSAKDYAGNPHNSVLTFPGDNNLTLSPLDGFLHSQNGTLTHMIPCLANGDQKSQMLISDAAYLGQIGQEVPIGLPQLNRQHVAAYLGHLAALQNLPEHDENSMNGQHEGTINRLNSLHSNSSAGILPLPRRLKFEGNKNNRNDNLISYGCFSPDAGILPLPNISELSQMASFQHGIPAVAQGLNGTPGQSFQFPLLPAQGDIMSLQEEPPCQRSVAGNRLQRSLLQNHFQLMNKELSAERDMERHYHLLSAVAYQNDLASSQQSPLLATASGQHFIMLQDELGALQQEVSSQRLLDSFLLPTRPSNDLASLQYEHLSQRLNAGNHPLLQSLAQQNLTNHALRGGYHPRLQTLHAQYDLDALQQEVDFRRLNFTARPLVQSALQQYLAGPNFHCSPGALFPTVHM</sequence>
<evidence type="ECO:0000313" key="2">
    <source>
        <dbReference type="EMBL" id="KAL3676095.1"/>
    </source>
</evidence>
<organism evidence="2 3">
    <name type="scientific">Riccia sorocarpa</name>
    <dbReference type="NCBI Taxonomy" id="122646"/>
    <lineage>
        <taxon>Eukaryota</taxon>
        <taxon>Viridiplantae</taxon>
        <taxon>Streptophyta</taxon>
        <taxon>Embryophyta</taxon>
        <taxon>Marchantiophyta</taxon>
        <taxon>Marchantiopsida</taxon>
        <taxon>Marchantiidae</taxon>
        <taxon>Marchantiales</taxon>
        <taxon>Ricciaceae</taxon>
        <taxon>Riccia</taxon>
    </lineage>
</organism>
<reference evidence="2 3" key="1">
    <citation type="submission" date="2024-09" db="EMBL/GenBank/DDBJ databases">
        <title>Chromosome-scale assembly of Riccia sorocarpa.</title>
        <authorList>
            <person name="Paukszto L."/>
        </authorList>
    </citation>
    <scope>NUCLEOTIDE SEQUENCE [LARGE SCALE GENOMIC DNA]</scope>
    <source>
        <strain evidence="2">LP-2024</strain>
        <tissue evidence="2">Aerial parts of the thallus</tissue>
    </source>
</reference>
<comment type="caution">
    <text evidence="2">The sequence shown here is derived from an EMBL/GenBank/DDBJ whole genome shotgun (WGS) entry which is preliminary data.</text>
</comment>
<accession>A0ABD3GAC3</accession>
<proteinExistence type="predicted"/>
<gene>
    <name evidence="2" type="ORF">R1sor_026043</name>
</gene>
<protein>
    <submittedName>
        <fullName evidence="2">Uncharacterized protein</fullName>
    </submittedName>
</protein>
<feature type="region of interest" description="Disordered" evidence="1">
    <location>
        <begin position="184"/>
        <end position="205"/>
    </location>
</feature>
<keyword evidence="3" id="KW-1185">Reference proteome</keyword>
<dbReference type="Proteomes" id="UP001633002">
    <property type="component" value="Unassembled WGS sequence"/>
</dbReference>
<feature type="region of interest" description="Disordered" evidence="1">
    <location>
        <begin position="227"/>
        <end position="246"/>
    </location>
</feature>
<evidence type="ECO:0000256" key="1">
    <source>
        <dbReference type="SAM" id="MobiDB-lite"/>
    </source>
</evidence>